<gene>
    <name evidence="1" type="ORF">E2C01_078982</name>
</gene>
<reference evidence="1 2" key="1">
    <citation type="submission" date="2019-05" db="EMBL/GenBank/DDBJ databases">
        <title>Another draft genome of Portunus trituberculatus and its Hox gene families provides insights of decapod evolution.</title>
        <authorList>
            <person name="Jeong J.-H."/>
            <person name="Song I."/>
            <person name="Kim S."/>
            <person name="Choi T."/>
            <person name="Kim D."/>
            <person name="Ryu S."/>
            <person name="Kim W."/>
        </authorList>
    </citation>
    <scope>NUCLEOTIDE SEQUENCE [LARGE SCALE GENOMIC DNA]</scope>
    <source>
        <tissue evidence="1">Muscle</tissue>
    </source>
</reference>
<protein>
    <submittedName>
        <fullName evidence="1">Uncharacterized protein</fullName>
    </submittedName>
</protein>
<dbReference type="Proteomes" id="UP000324222">
    <property type="component" value="Unassembled WGS sequence"/>
</dbReference>
<comment type="caution">
    <text evidence="1">The sequence shown here is derived from an EMBL/GenBank/DDBJ whole genome shotgun (WGS) entry which is preliminary data.</text>
</comment>
<sequence length="84" mass="9527">MVTGAVMELLAQKEVTGNGVSGEREFGIIFNKEAEWRGRAQVELRNLVESRNLIYAPGTLELEHRAIFVSQYTTGLPYNGRKEW</sequence>
<name>A0A5B7IFS6_PORTR</name>
<evidence type="ECO:0000313" key="2">
    <source>
        <dbReference type="Proteomes" id="UP000324222"/>
    </source>
</evidence>
<dbReference type="EMBL" id="VSRR010064898">
    <property type="protein sequence ID" value="MPC84251.1"/>
    <property type="molecule type" value="Genomic_DNA"/>
</dbReference>
<proteinExistence type="predicted"/>
<organism evidence="1 2">
    <name type="scientific">Portunus trituberculatus</name>
    <name type="common">Swimming crab</name>
    <name type="synonym">Neptunus trituberculatus</name>
    <dbReference type="NCBI Taxonomy" id="210409"/>
    <lineage>
        <taxon>Eukaryota</taxon>
        <taxon>Metazoa</taxon>
        <taxon>Ecdysozoa</taxon>
        <taxon>Arthropoda</taxon>
        <taxon>Crustacea</taxon>
        <taxon>Multicrustacea</taxon>
        <taxon>Malacostraca</taxon>
        <taxon>Eumalacostraca</taxon>
        <taxon>Eucarida</taxon>
        <taxon>Decapoda</taxon>
        <taxon>Pleocyemata</taxon>
        <taxon>Brachyura</taxon>
        <taxon>Eubrachyura</taxon>
        <taxon>Portunoidea</taxon>
        <taxon>Portunidae</taxon>
        <taxon>Portuninae</taxon>
        <taxon>Portunus</taxon>
    </lineage>
</organism>
<accession>A0A5B7IFS6</accession>
<keyword evidence="2" id="KW-1185">Reference proteome</keyword>
<dbReference type="AlphaFoldDB" id="A0A5B7IFS6"/>
<evidence type="ECO:0000313" key="1">
    <source>
        <dbReference type="EMBL" id="MPC84251.1"/>
    </source>
</evidence>